<dbReference type="SUPFAM" id="SSF48498">
    <property type="entry name" value="Tetracyclin repressor-like, C-terminal domain"/>
    <property type="match status" value="1"/>
</dbReference>
<dbReference type="Proteomes" id="UP001597068">
    <property type="component" value="Unassembled WGS sequence"/>
</dbReference>
<dbReference type="InterPro" id="IPR001647">
    <property type="entry name" value="HTH_TetR"/>
</dbReference>
<evidence type="ECO:0000313" key="7">
    <source>
        <dbReference type="Proteomes" id="UP001597068"/>
    </source>
</evidence>
<accession>A0ABW3G3Q8</accession>
<reference evidence="7" key="1">
    <citation type="journal article" date="2019" name="Int. J. Syst. Evol. Microbiol.">
        <title>The Global Catalogue of Microorganisms (GCM) 10K type strain sequencing project: providing services to taxonomists for standard genome sequencing and annotation.</title>
        <authorList>
            <consortium name="The Broad Institute Genomics Platform"/>
            <consortium name="The Broad Institute Genome Sequencing Center for Infectious Disease"/>
            <person name="Wu L."/>
            <person name="Ma J."/>
        </authorList>
    </citation>
    <scope>NUCLEOTIDE SEQUENCE [LARGE SCALE GENOMIC DNA]</scope>
    <source>
        <strain evidence="7">CCUG 50873</strain>
    </source>
</reference>
<dbReference type="RefSeq" id="WP_253647187.1">
    <property type="nucleotide sequence ID" value="NZ_BAAAMO010000002.1"/>
</dbReference>
<dbReference type="InterPro" id="IPR036271">
    <property type="entry name" value="Tet_transcr_reg_TetR-rel_C_sf"/>
</dbReference>
<dbReference type="PROSITE" id="PS50977">
    <property type="entry name" value="HTH_TETR_2"/>
    <property type="match status" value="1"/>
</dbReference>
<dbReference type="Pfam" id="PF13305">
    <property type="entry name" value="TetR_C_33"/>
    <property type="match status" value="1"/>
</dbReference>
<organism evidence="6 7">
    <name type="scientific">Williamsia deligens</name>
    <dbReference type="NCBI Taxonomy" id="321325"/>
    <lineage>
        <taxon>Bacteria</taxon>
        <taxon>Bacillati</taxon>
        <taxon>Actinomycetota</taxon>
        <taxon>Actinomycetes</taxon>
        <taxon>Mycobacteriales</taxon>
        <taxon>Nocardiaceae</taxon>
        <taxon>Williamsia</taxon>
    </lineage>
</organism>
<keyword evidence="1" id="KW-0805">Transcription regulation</keyword>
<proteinExistence type="predicted"/>
<feature type="domain" description="HTH tetR-type" evidence="5">
    <location>
        <begin position="12"/>
        <end position="72"/>
    </location>
</feature>
<evidence type="ECO:0000313" key="6">
    <source>
        <dbReference type="EMBL" id="MFD0924814.1"/>
    </source>
</evidence>
<evidence type="ECO:0000256" key="2">
    <source>
        <dbReference type="ARBA" id="ARBA00023125"/>
    </source>
</evidence>
<protein>
    <submittedName>
        <fullName evidence="6">TetR/AcrR family transcriptional regulator</fullName>
    </submittedName>
</protein>
<evidence type="ECO:0000256" key="3">
    <source>
        <dbReference type="ARBA" id="ARBA00023163"/>
    </source>
</evidence>
<dbReference type="EMBL" id="JBHTIL010000001">
    <property type="protein sequence ID" value="MFD0924814.1"/>
    <property type="molecule type" value="Genomic_DNA"/>
</dbReference>
<evidence type="ECO:0000259" key="5">
    <source>
        <dbReference type="PROSITE" id="PS50977"/>
    </source>
</evidence>
<evidence type="ECO:0000256" key="1">
    <source>
        <dbReference type="ARBA" id="ARBA00023015"/>
    </source>
</evidence>
<evidence type="ECO:0000256" key="4">
    <source>
        <dbReference type="PROSITE-ProRule" id="PRU00335"/>
    </source>
</evidence>
<keyword evidence="3" id="KW-0804">Transcription</keyword>
<dbReference type="PANTHER" id="PTHR30055:SF220">
    <property type="entry name" value="TETR-FAMILY REGULATORY PROTEIN"/>
    <property type="match status" value="1"/>
</dbReference>
<sequence>MGTDMGRPFHHGNLRSELLERAHEVLRSGGVDALSLRELARDAGVSHGAPRRHFRDRQALVNALAERGFEQLTARMSDAVAAHPDHVARFRALATVFVDFASTDPALLDLMFTRTADPPPSMTEVVQRFYEISGQVVRDGHRAGIRPLEDPERTQMLLIATLQGIATLVGTGRISAEAAAVLIDDTTTLFTGG</sequence>
<name>A0ABW3G3Q8_9NOCA</name>
<comment type="caution">
    <text evidence="6">The sequence shown here is derived from an EMBL/GenBank/DDBJ whole genome shotgun (WGS) entry which is preliminary data.</text>
</comment>
<gene>
    <name evidence="6" type="ORF">ACFQ04_03600</name>
</gene>
<dbReference type="InterPro" id="IPR009057">
    <property type="entry name" value="Homeodomain-like_sf"/>
</dbReference>
<feature type="DNA-binding region" description="H-T-H motif" evidence="4">
    <location>
        <begin position="35"/>
        <end position="54"/>
    </location>
</feature>
<dbReference type="PANTHER" id="PTHR30055">
    <property type="entry name" value="HTH-TYPE TRANSCRIPTIONAL REGULATOR RUTR"/>
    <property type="match status" value="1"/>
</dbReference>
<keyword evidence="2 4" id="KW-0238">DNA-binding</keyword>
<dbReference type="SUPFAM" id="SSF46689">
    <property type="entry name" value="Homeodomain-like"/>
    <property type="match status" value="1"/>
</dbReference>
<dbReference type="Gene3D" id="1.10.357.10">
    <property type="entry name" value="Tetracycline Repressor, domain 2"/>
    <property type="match status" value="1"/>
</dbReference>
<keyword evidence="7" id="KW-1185">Reference proteome</keyword>
<dbReference type="InterPro" id="IPR025996">
    <property type="entry name" value="MT1864/Rv1816-like_C"/>
</dbReference>
<dbReference type="Pfam" id="PF00440">
    <property type="entry name" value="TetR_N"/>
    <property type="match status" value="1"/>
</dbReference>
<dbReference type="InterPro" id="IPR050109">
    <property type="entry name" value="HTH-type_TetR-like_transc_reg"/>
</dbReference>